<keyword evidence="8 10" id="KW-0012">Acyltransferase</keyword>
<evidence type="ECO:0000256" key="10">
    <source>
        <dbReference type="RuleBase" id="RU079119"/>
    </source>
</evidence>
<keyword evidence="2 10" id="KW-0808">Transferase</keyword>
<organism evidence="13 14">
    <name type="scientific">Verticillium longisporum</name>
    <name type="common">Verticillium dahliae var. longisporum</name>
    <dbReference type="NCBI Taxonomy" id="100787"/>
    <lineage>
        <taxon>Eukaryota</taxon>
        <taxon>Fungi</taxon>
        <taxon>Dikarya</taxon>
        <taxon>Ascomycota</taxon>
        <taxon>Pezizomycotina</taxon>
        <taxon>Sordariomycetes</taxon>
        <taxon>Hypocreomycetidae</taxon>
        <taxon>Glomerellales</taxon>
        <taxon>Plectosphaerellaceae</taxon>
        <taxon>Verticillium</taxon>
    </lineage>
</organism>
<dbReference type="GO" id="GO:0006612">
    <property type="term" value="P:protein targeting to membrane"/>
    <property type="evidence" value="ECO:0007669"/>
    <property type="project" value="TreeGrafter"/>
</dbReference>
<dbReference type="GO" id="GO:0005783">
    <property type="term" value="C:endoplasmic reticulum"/>
    <property type="evidence" value="ECO:0007669"/>
    <property type="project" value="TreeGrafter"/>
</dbReference>
<dbReference type="Pfam" id="PF01529">
    <property type="entry name" value="DHHC"/>
    <property type="match status" value="1"/>
</dbReference>
<dbReference type="GO" id="GO:0005794">
    <property type="term" value="C:Golgi apparatus"/>
    <property type="evidence" value="ECO:0007669"/>
    <property type="project" value="TreeGrafter"/>
</dbReference>
<comment type="domain">
    <text evidence="10">The DHHC domain is required for palmitoyltransferase activity.</text>
</comment>
<comment type="subcellular location">
    <subcellularLocation>
        <location evidence="1">Membrane</location>
        <topology evidence="1">Multi-pass membrane protein</topology>
    </subcellularLocation>
</comment>
<evidence type="ECO:0000256" key="8">
    <source>
        <dbReference type="ARBA" id="ARBA00023315"/>
    </source>
</evidence>
<dbReference type="InterPro" id="IPR001594">
    <property type="entry name" value="Palmitoyltrfase_DHHC"/>
</dbReference>
<dbReference type="GO" id="GO:0019706">
    <property type="term" value="F:protein-cysteine S-palmitoyltransferase activity"/>
    <property type="evidence" value="ECO:0007669"/>
    <property type="project" value="UniProtKB-EC"/>
</dbReference>
<evidence type="ECO:0000256" key="3">
    <source>
        <dbReference type="ARBA" id="ARBA00022692"/>
    </source>
</evidence>
<sequence>MGIIRTVATIVLSISFFVFVLFFGRLPALRNTPVAALYKLLFVRVPDGLVALDRIVTSGHLSRSLSRFGNHIMYDRHPTIVMFFFGLLLGAEYLYLPSAWPQMSTSHRVFGSISVFLPYLFLYLAVNADPGYITPENHAYYMSLYPYDYSIFHPGHKCSTCGFIKPPRSKHCSICKRCIAKCDHHCIFINGCVGYENHKWFVLLLLSTAILTTYGGALGYSILTAKIRARFPAWSVWPPSSLSWEDYFLIWSWGLQDDVSMGAVTLLSSMTTPLVWGLLIYTLWLIYCGTTTNESLKWTEWKEDMDDGLAFKRSMSTNRTRDPLRESATSRWPLDTQQVLVTTENGMPPAAGGPGQGEWERIWKMRDVENLYDMGLWDNMMDVFVKDYAFGKRRDQPPIEDEGRPRQPLKASRF</sequence>
<keyword evidence="3 10" id="KW-0812">Transmembrane</keyword>
<evidence type="ECO:0000256" key="6">
    <source>
        <dbReference type="ARBA" id="ARBA00023139"/>
    </source>
</evidence>
<reference evidence="13 14" key="1">
    <citation type="submission" date="2015-05" db="EMBL/GenBank/DDBJ databases">
        <authorList>
            <person name="Wang D.B."/>
            <person name="Wang M."/>
        </authorList>
    </citation>
    <scope>NUCLEOTIDE SEQUENCE [LARGE SCALE GENOMIC DNA]</scope>
    <source>
        <strain evidence="13">VL1</strain>
    </source>
</reference>
<feature type="region of interest" description="Disordered" evidence="11">
    <location>
        <begin position="394"/>
        <end position="414"/>
    </location>
</feature>
<evidence type="ECO:0000256" key="2">
    <source>
        <dbReference type="ARBA" id="ARBA00022679"/>
    </source>
</evidence>
<feature type="transmembrane region" description="Helical" evidence="10">
    <location>
        <begin position="200"/>
        <end position="223"/>
    </location>
</feature>
<feature type="domain" description="Palmitoyltransferase DHHC" evidence="12">
    <location>
        <begin position="153"/>
        <end position="298"/>
    </location>
</feature>
<evidence type="ECO:0000256" key="9">
    <source>
        <dbReference type="ARBA" id="ARBA00048048"/>
    </source>
</evidence>
<keyword evidence="14" id="KW-1185">Reference proteome</keyword>
<evidence type="ECO:0000256" key="4">
    <source>
        <dbReference type="ARBA" id="ARBA00022989"/>
    </source>
</evidence>
<gene>
    <name evidence="13" type="ORF">BN1708_003373</name>
</gene>
<feature type="compositionally biased region" description="Basic and acidic residues" evidence="11">
    <location>
        <begin position="394"/>
        <end position="405"/>
    </location>
</feature>
<dbReference type="Proteomes" id="UP000044602">
    <property type="component" value="Unassembled WGS sequence"/>
</dbReference>
<dbReference type="AlphaFoldDB" id="A0A0G4LG37"/>
<keyword evidence="7" id="KW-0449">Lipoprotein</keyword>
<evidence type="ECO:0000313" key="14">
    <source>
        <dbReference type="Proteomes" id="UP000044602"/>
    </source>
</evidence>
<dbReference type="STRING" id="100787.A0A0G4LG37"/>
<evidence type="ECO:0000259" key="12">
    <source>
        <dbReference type="Pfam" id="PF01529"/>
    </source>
</evidence>
<evidence type="ECO:0000256" key="5">
    <source>
        <dbReference type="ARBA" id="ARBA00023136"/>
    </source>
</evidence>
<evidence type="ECO:0000256" key="1">
    <source>
        <dbReference type="ARBA" id="ARBA00004141"/>
    </source>
</evidence>
<dbReference type="PANTHER" id="PTHR22883:SF288">
    <property type="entry name" value="PALMITOYLTRANSFERASE SWF1"/>
    <property type="match status" value="1"/>
</dbReference>
<feature type="transmembrane region" description="Helical" evidence="10">
    <location>
        <begin position="108"/>
        <end position="126"/>
    </location>
</feature>
<dbReference type="PANTHER" id="PTHR22883">
    <property type="entry name" value="ZINC FINGER DHHC DOMAIN CONTAINING PROTEIN"/>
    <property type="match status" value="1"/>
</dbReference>
<feature type="transmembrane region" description="Helical" evidence="10">
    <location>
        <begin position="263"/>
        <end position="287"/>
    </location>
</feature>
<feature type="transmembrane region" description="Helical" evidence="10">
    <location>
        <begin position="77"/>
        <end position="96"/>
    </location>
</feature>
<evidence type="ECO:0000256" key="7">
    <source>
        <dbReference type="ARBA" id="ARBA00023288"/>
    </source>
</evidence>
<feature type="transmembrane region" description="Helical" evidence="10">
    <location>
        <begin position="6"/>
        <end position="24"/>
    </location>
</feature>
<keyword evidence="6" id="KW-0564">Palmitate</keyword>
<evidence type="ECO:0000313" key="13">
    <source>
        <dbReference type="EMBL" id="CRK21007.1"/>
    </source>
</evidence>
<dbReference type="InterPro" id="IPR039859">
    <property type="entry name" value="PFA4/ZDH16/20/ERF2-like"/>
</dbReference>
<dbReference type="EMBL" id="CVQH01012224">
    <property type="protein sequence ID" value="CRK21007.1"/>
    <property type="molecule type" value="Genomic_DNA"/>
</dbReference>
<protein>
    <recommendedName>
        <fullName evidence="10">Palmitoyltransferase</fullName>
        <ecNumber evidence="10">2.3.1.225</ecNumber>
    </recommendedName>
</protein>
<keyword evidence="4 10" id="KW-1133">Transmembrane helix</keyword>
<comment type="similarity">
    <text evidence="10">Belongs to the DHHC palmitoyltransferase family.</text>
</comment>
<keyword evidence="5 10" id="KW-0472">Membrane</keyword>
<evidence type="ECO:0000256" key="11">
    <source>
        <dbReference type="SAM" id="MobiDB-lite"/>
    </source>
</evidence>
<dbReference type="GO" id="GO:0016020">
    <property type="term" value="C:membrane"/>
    <property type="evidence" value="ECO:0007669"/>
    <property type="project" value="UniProtKB-SubCell"/>
</dbReference>
<dbReference type="EC" id="2.3.1.225" evidence="10"/>
<accession>A0A0G4LG37</accession>
<proteinExistence type="inferred from homology"/>
<comment type="catalytic activity">
    <reaction evidence="9 10">
        <text>L-cysteinyl-[protein] + hexadecanoyl-CoA = S-hexadecanoyl-L-cysteinyl-[protein] + CoA</text>
        <dbReference type="Rhea" id="RHEA:36683"/>
        <dbReference type="Rhea" id="RHEA-COMP:10131"/>
        <dbReference type="Rhea" id="RHEA-COMP:11032"/>
        <dbReference type="ChEBI" id="CHEBI:29950"/>
        <dbReference type="ChEBI" id="CHEBI:57287"/>
        <dbReference type="ChEBI" id="CHEBI:57379"/>
        <dbReference type="ChEBI" id="CHEBI:74151"/>
        <dbReference type="EC" id="2.3.1.225"/>
    </reaction>
</comment>
<dbReference type="PROSITE" id="PS50216">
    <property type="entry name" value="DHHC"/>
    <property type="match status" value="1"/>
</dbReference>
<name>A0A0G4LG37_VERLO</name>